<sequence length="481" mass="54332">MSDRNSKLLARFQKYLDEEAKNEARDQEQEAWITKTVFWSEMRDLLAVNSLSSGLDILDDMAKALIDDTGRAAQALSGTVTILPHPSTQSVNTGATPHPSFTSTSKKRSVPAKQAKGSAAKKHKASASPKSSPVASGTALITFPLALGLPKEFVRDLEGIFRHVAAVNLKAWQRAYPWVNQHLFYDPVEDPDVYLGHWRFWHNCRAALFEWASHAPLRADSDKVQRRKRKGHAVHQRLVFISLCIDTWGYYNFLRRIEAPGNGTLMWWGGQTGNMTKEAKGYSCTPIQNLFKLFQKDKAAYQRKIQDAIKPFQIDKGGFTTITEMLEQTEAFNPALVEYEKRLSDKALARVAMDLTARHFVPAHWVPSDDVWKALCNSDRIKPLQVKLTVQMRDAEYELPTVPPFNSKEFKPDFSPLMDDDGNPTALSWATAVNDSDTKYRPDPDEEVEEELADEESKAEAAQQEEEEEEESEGEDEVTIL</sequence>
<feature type="compositionally biased region" description="Polar residues" evidence="1">
    <location>
        <begin position="83"/>
        <end position="104"/>
    </location>
</feature>
<dbReference type="EMBL" id="QXFU01001809">
    <property type="protein sequence ID" value="KAE8995143.1"/>
    <property type="molecule type" value="Genomic_DNA"/>
</dbReference>
<evidence type="ECO:0000313" key="5">
    <source>
        <dbReference type="Proteomes" id="UP000435112"/>
    </source>
</evidence>
<feature type="compositionally biased region" description="Low complexity" evidence="1">
    <location>
        <begin position="126"/>
        <end position="135"/>
    </location>
</feature>
<reference evidence="4 5" key="1">
    <citation type="submission" date="2018-09" db="EMBL/GenBank/DDBJ databases">
        <title>Genomic investigation of the strawberry pathogen Phytophthora fragariae indicates pathogenicity is determined by transcriptional variation in three key races.</title>
        <authorList>
            <person name="Adams T.M."/>
            <person name="Armitage A.D."/>
            <person name="Sobczyk M.K."/>
            <person name="Bates H.J."/>
            <person name="Dunwell J.M."/>
            <person name="Nellist C.F."/>
            <person name="Harrison R.J."/>
        </authorList>
    </citation>
    <scope>NUCLEOTIDE SEQUENCE [LARGE SCALE GENOMIC DNA]</scope>
    <source>
        <strain evidence="3 4">SCRP249</strain>
        <strain evidence="2 5">SCRP324</strain>
    </source>
</reference>
<comment type="caution">
    <text evidence="2">The sequence shown here is derived from an EMBL/GenBank/DDBJ whole genome shotgun (WGS) entry which is preliminary data.</text>
</comment>
<gene>
    <name evidence="3" type="ORF">PR001_g15389</name>
    <name evidence="2" type="ORF">PR002_g19716</name>
</gene>
<protein>
    <submittedName>
        <fullName evidence="2">Uncharacterized protein</fullName>
    </submittedName>
</protein>
<dbReference type="OrthoDB" id="109601at2759"/>
<organism evidence="2 5">
    <name type="scientific">Phytophthora rubi</name>
    <dbReference type="NCBI Taxonomy" id="129364"/>
    <lineage>
        <taxon>Eukaryota</taxon>
        <taxon>Sar</taxon>
        <taxon>Stramenopiles</taxon>
        <taxon>Oomycota</taxon>
        <taxon>Peronosporomycetes</taxon>
        <taxon>Peronosporales</taxon>
        <taxon>Peronosporaceae</taxon>
        <taxon>Phytophthora</taxon>
    </lineage>
</organism>
<dbReference type="AlphaFoldDB" id="A0A6A3JTZ0"/>
<evidence type="ECO:0000313" key="4">
    <source>
        <dbReference type="Proteomes" id="UP000429607"/>
    </source>
</evidence>
<dbReference type="Proteomes" id="UP000429607">
    <property type="component" value="Unassembled WGS sequence"/>
</dbReference>
<dbReference type="EMBL" id="QXFV01001156">
    <property type="protein sequence ID" value="KAE9013522.1"/>
    <property type="molecule type" value="Genomic_DNA"/>
</dbReference>
<evidence type="ECO:0000313" key="2">
    <source>
        <dbReference type="EMBL" id="KAE8995143.1"/>
    </source>
</evidence>
<evidence type="ECO:0000313" key="3">
    <source>
        <dbReference type="EMBL" id="KAE9013522.1"/>
    </source>
</evidence>
<dbReference type="Proteomes" id="UP000435112">
    <property type="component" value="Unassembled WGS sequence"/>
</dbReference>
<feature type="compositionally biased region" description="Polar residues" evidence="1">
    <location>
        <begin position="425"/>
        <end position="435"/>
    </location>
</feature>
<feature type="compositionally biased region" description="Acidic residues" evidence="1">
    <location>
        <begin position="444"/>
        <end position="454"/>
    </location>
</feature>
<accession>A0A6A3JTZ0</accession>
<proteinExistence type="predicted"/>
<feature type="region of interest" description="Disordered" evidence="1">
    <location>
        <begin position="83"/>
        <end position="135"/>
    </location>
</feature>
<evidence type="ECO:0000256" key="1">
    <source>
        <dbReference type="SAM" id="MobiDB-lite"/>
    </source>
</evidence>
<name>A0A6A3JTZ0_9STRA</name>
<feature type="region of interest" description="Disordered" evidence="1">
    <location>
        <begin position="409"/>
        <end position="481"/>
    </location>
</feature>
<feature type="compositionally biased region" description="Acidic residues" evidence="1">
    <location>
        <begin position="463"/>
        <end position="481"/>
    </location>
</feature>